<evidence type="ECO:0000313" key="2">
    <source>
        <dbReference type="Proteomes" id="UP000184123"/>
    </source>
</evidence>
<evidence type="ECO:0000313" key="1">
    <source>
        <dbReference type="EMBL" id="SHM88845.1"/>
    </source>
</evidence>
<dbReference type="OrthoDB" id="7593450at2"/>
<dbReference type="InterPro" id="IPR011990">
    <property type="entry name" value="TPR-like_helical_dom_sf"/>
</dbReference>
<dbReference type="InterPro" id="IPR010323">
    <property type="entry name" value="DUF924"/>
</dbReference>
<dbReference type="Pfam" id="PF06041">
    <property type="entry name" value="DUF924"/>
    <property type="match status" value="1"/>
</dbReference>
<dbReference type="SUPFAM" id="SSF48452">
    <property type="entry name" value="TPR-like"/>
    <property type="match status" value="1"/>
</dbReference>
<sequence length="184" mass="21469">MSMSAERPDEVIEFWFQTLNPRQWFVRDEALDQRIRETFGATLDAAAAGELWRWRTSARGRLAEIVVLDQFSRNIHRGSARAFAQDGQALVLAQEAVAQKADRVLDVAWRAFMYMPYMHSESLAVHDEALRLFDQSGLEDNLRFEHRHRDILLRFGRYPHRNEVLGRESTAEEREFLMQPGSSF</sequence>
<dbReference type="EMBL" id="FRCA01000017">
    <property type="protein sequence ID" value="SHM88845.1"/>
    <property type="molecule type" value="Genomic_DNA"/>
</dbReference>
<proteinExistence type="predicted"/>
<dbReference type="STRING" id="44933.SAMN05660971_04160"/>
<organism evidence="1 2">
    <name type="scientific">Halomonas cupida</name>
    <dbReference type="NCBI Taxonomy" id="44933"/>
    <lineage>
        <taxon>Bacteria</taxon>
        <taxon>Pseudomonadati</taxon>
        <taxon>Pseudomonadota</taxon>
        <taxon>Gammaproteobacteria</taxon>
        <taxon>Oceanospirillales</taxon>
        <taxon>Halomonadaceae</taxon>
        <taxon>Halomonas</taxon>
    </lineage>
</organism>
<reference evidence="1 2" key="1">
    <citation type="submission" date="2016-11" db="EMBL/GenBank/DDBJ databases">
        <authorList>
            <person name="Jaros S."/>
            <person name="Januszkiewicz K."/>
            <person name="Wedrychowicz H."/>
        </authorList>
    </citation>
    <scope>NUCLEOTIDE SEQUENCE [LARGE SCALE GENOMIC DNA]</scope>
    <source>
        <strain evidence="1 2">DSM 4740</strain>
    </source>
</reference>
<dbReference type="AlphaFoldDB" id="A0A1M7MDH7"/>
<protein>
    <submittedName>
        <fullName evidence="1">Uncharacterized conserved protein, DUF924 family</fullName>
    </submittedName>
</protein>
<gene>
    <name evidence="1" type="ORF">SAMN05660971_04160</name>
</gene>
<accession>A0A1M7MDH7</accession>
<dbReference type="Gene3D" id="1.20.58.320">
    <property type="entry name" value="TPR-like"/>
    <property type="match status" value="1"/>
</dbReference>
<dbReference type="Gene3D" id="1.25.40.10">
    <property type="entry name" value="Tetratricopeptide repeat domain"/>
    <property type="match status" value="1"/>
</dbReference>
<dbReference type="RefSeq" id="WP_143166419.1">
    <property type="nucleotide sequence ID" value="NZ_BJXU01000160.1"/>
</dbReference>
<dbReference type="Proteomes" id="UP000184123">
    <property type="component" value="Unassembled WGS sequence"/>
</dbReference>
<name>A0A1M7MDH7_9GAMM</name>